<keyword evidence="11" id="KW-0479">Metal-binding</keyword>
<gene>
    <name evidence="13" type="ORF">SAMN04488026_104533</name>
</gene>
<dbReference type="STRING" id="571298.SAMN04488026_104533"/>
<evidence type="ECO:0000256" key="6">
    <source>
        <dbReference type="ARBA" id="ARBA00022666"/>
    </source>
</evidence>
<keyword evidence="11" id="KW-0560">Oxidoreductase</keyword>
<keyword evidence="11" id="KW-0408">Iron</keyword>
<comment type="pathway">
    <text evidence="2">Alkene biosynthesis; ethylene biosynthesis via 2-oxoglutarate.</text>
</comment>
<dbReference type="Proteomes" id="UP000199382">
    <property type="component" value="Unassembled WGS sequence"/>
</dbReference>
<dbReference type="Gene3D" id="2.60.120.330">
    <property type="entry name" value="B-lactam Antibiotic, Isopenicillin N Synthase, Chain"/>
    <property type="match status" value="1"/>
</dbReference>
<evidence type="ECO:0000313" key="13">
    <source>
        <dbReference type="EMBL" id="SDK58080.1"/>
    </source>
</evidence>
<comment type="cofactor">
    <cofactor evidence="1">
        <name>Fe(2+)</name>
        <dbReference type="ChEBI" id="CHEBI:29033"/>
    </cofactor>
</comment>
<evidence type="ECO:0000256" key="5">
    <source>
        <dbReference type="ARBA" id="ARBA00019045"/>
    </source>
</evidence>
<keyword evidence="14" id="KW-1185">Reference proteome</keyword>
<comment type="catalytic activity">
    <reaction evidence="9">
        <text>2-oxoglutarate + O2 + 2 H(+) = ethene + 3 CO2 + H2O</text>
        <dbReference type="Rhea" id="RHEA:31523"/>
        <dbReference type="ChEBI" id="CHEBI:15377"/>
        <dbReference type="ChEBI" id="CHEBI:15378"/>
        <dbReference type="ChEBI" id="CHEBI:15379"/>
        <dbReference type="ChEBI" id="CHEBI:16526"/>
        <dbReference type="ChEBI" id="CHEBI:16810"/>
        <dbReference type="ChEBI" id="CHEBI:18153"/>
        <dbReference type="EC" id="1.13.12.19"/>
    </reaction>
</comment>
<keyword evidence="6" id="KW-0266">Ethylene biosynthesis</keyword>
<feature type="domain" description="Fe2OG dioxygenase" evidence="12">
    <location>
        <begin position="169"/>
        <end position="268"/>
    </location>
</feature>
<dbReference type="InterPro" id="IPR044861">
    <property type="entry name" value="IPNS-like_FE2OG_OXY"/>
</dbReference>
<evidence type="ECO:0000256" key="1">
    <source>
        <dbReference type="ARBA" id="ARBA00001954"/>
    </source>
</evidence>
<dbReference type="GO" id="GO:0102276">
    <property type="term" value="F:2-oxoglutarate oxygenase/decarboxylase (ethylene-forming) activity"/>
    <property type="evidence" value="ECO:0007669"/>
    <property type="project" value="UniProtKB-EC"/>
</dbReference>
<evidence type="ECO:0000259" key="12">
    <source>
        <dbReference type="PROSITE" id="PS51471"/>
    </source>
</evidence>
<proteinExistence type="inferred from homology"/>
<evidence type="ECO:0000256" key="11">
    <source>
        <dbReference type="RuleBase" id="RU003682"/>
    </source>
</evidence>
<dbReference type="PRINTS" id="PR00682">
    <property type="entry name" value="IPNSYNTHASE"/>
</dbReference>
<protein>
    <recommendedName>
        <fullName evidence="5">2-oxoglutarate-dependent ethylene/succinate-forming enzyme</fullName>
        <ecNumber evidence="4">1.13.12.19</ecNumber>
        <ecNumber evidence="3">1.14.20.7</ecNumber>
    </recommendedName>
    <alternativeName>
        <fullName evidence="7">2-oxoglutarate dioxygenase (ethylene-forming)</fullName>
    </alternativeName>
    <alternativeName>
        <fullName evidence="8">2-oxoglutarate/L-arginine monooxygenase/decarboxylase (succinate-forming)</fullName>
    </alternativeName>
</protein>
<dbReference type="EC" id="1.14.20.7" evidence="3"/>
<evidence type="ECO:0000256" key="9">
    <source>
        <dbReference type="ARBA" id="ARBA00047725"/>
    </source>
</evidence>
<evidence type="ECO:0000256" key="10">
    <source>
        <dbReference type="ARBA" id="ARBA00049359"/>
    </source>
</evidence>
<evidence type="ECO:0000313" key="14">
    <source>
        <dbReference type="Proteomes" id="UP000199382"/>
    </source>
</evidence>
<evidence type="ECO:0000256" key="3">
    <source>
        <dbReference type="ARBA" id="ARBA00012293"/>
    </source>
</evidence>
<sequence>MIPKLDWRRFSEATDREGFISDLSAAISGPGLFRLTHHGIDPELICDAFTGSTSVFDLTEAEKRTLAMQAGPHNRGWARLGVERLADGSSVLERREAFNIGLELPRTDPRVATRQRFRTQTPWPAIPGFRDTMLSYYDAVLELGLALHRAFAAELSLAPDCFDPLFVDPLATLRLITYPPGTGSDAETGAGTHTDFGSISLLLTDDQPGLQAKLRNGDWIDVKPDSDSFIILLGDALECWTGGKYAATPHRVQSPKHRRQAINFYLDPAPEASLSPFPGFGKAVQRPQKYVDYLAEGLSAAHQVMQR</sequence>
<dbReference type="PANTHER" id="PTHR47990">
    <property type="entry name" value="2-OXOGLUTARATE (2OG) AND FE(II)-DEPENDENT OXYGENASE SUPERFAMILY PROTEIN-RELATED"/>
    <property type="match status" value="1"/>
</dbReference>
<dbReference type="InterPro" id="IPR050231">
    <property type="entry name" value="Iron_ascorbate_oxido_reductase"/>
</dbReference>
<dbReference type="InterPro" id="IPR027443">
    <property type="entry name" value="IPNS-like_sf"/>
</dbReference>
<dbReference type="EMBL" id="FNEK01000045">
    <property type="protein sequence ID" value="SDK58080.1"/>
    <property type="molecule type" value="Genomic_DNA"/>
</dbReference>
<dbReference type="InterPro" id="IPR026992">
    <property type="entry name" value="DIOX_N"/>
</dbReference>
<dbReference type="PROSITE" id="PS51471">
    <property type="entry name" value="FE2OG_OXY"/>
    <property type="match status" value="1"/>
</dbReference>
<organism evidence="13 14">
    <name type="scientific">Aliiruegeria lutimaris</name>
    <dbReference type="NCBI Taxonomy" id="571298"/>
    <lineage>
        <taxon>Bacteria</taxon>
        <taxon>Pseudomonadati</taxon>
        <taxon>Pseudomonadota</taxon>
        <taxon>Alphaproteobacteria</taxon>
        <taxon>Rhodobacterales</taxon>
        <taxon>Roseobacteraceae</taxon>
        <taxon>Aliiruegeria</taxon>
    </lineage>
</organism>
<dbReference type="SUPFAM" id="SSF51197">
    <property type="entry name" value="Clavaminate synthase-like"/>
    <property type="match status" value="1"/>
</dbReference>
<evidence type="ECO:0000256" key="4">
    <source>
        <dbReference type="ARBA" id="ARBA00012531"/>
    </source>
</evidence>
<dbReference type="GO" id="GO:0046872">
    <property type="term" value="F:metal ion binding"/>
    <property type="evidence" value="ECO:0007669"/>
    <property type="project" value="UniProtKB-KW"/>
</dbReference>
<dbReference type="RefSeq" id="WP_093160228.1">
    <property type="nucleotide sequence ID" value="NZ_FNEK01000045.1"/>
</dbReference>
<evidence type="ECO:0000256" key="8">
    <source>
        <dbReference type="ARBA" id="ARBA00031282"/>
    </source>
</evidence>
<dbReference type="Pfam" id="PF14226">
    <property type="entry name" value="DIOX_N"/>
    <property type="match status" value="1"/>
</dbReference>
<evidence type="ECO:0000256" key="7">
    <source>
        <dbReference type="ARBA" id="ARBA00031011"/>
    </source>
</evidence>
<dbReference type="OrthoDB" id="21825at2"/>
<name>A0A1G9D2C5_9RHOB</name>
<comment type="catalytic activity">
    <reaction evidence="10">
        <text>L-arginine + 2-oxoglutarate + O2 = guanidine + L-glutamate 5-semialdehyde + succinate + CO2</text>
        <dbReference type="Rhea" id="RHEA:31535"/>
        <dbReference type="ChEBI" id="CHEBI:15379"/>
        <dbReference type="ChEBI" id="CHEBI:16526"/>
        <dbReference type="ChEBI" id="CHEBI:16810"/>
        <dbReference type="ChEBI" id="CHEBI:30031"/>
        <dbReference type="ChEBI" id="CHEBI:30087"/>
        <dbReference type="ChEBI" id="CHEBI:32682"/>
        <dbReference type="ChEBI" id="CHEBI:58066"/>
        <dbReference type="EC" id="1.14.20.7"/>
    </reaction>
</comment>
<dbReference type="EC" id="1.13.12.19" evidence="4"/>
<dbReference type="InterPro" id="IPR005123">
    <property type="entry name" value="Oxoglu/Fe-dep_dioxygenase_dom"/>
</dbReference>
<comment type="similarity">
    <text evidence="11">Belongs to the iron/ascorbate-dependent oxidoreductase family.</text>
</comment>
<dbReference type="GO" id="GO:0009693">
    <property type="term" value="P:ethylene biosynthetic process"/>
    <property type="evidence" value="ECO:0007669"/>
    <property type="project" value="UniProtKB-KW"/>
</dbReference>
<evidence type="ECO:0000256" key="2">
    <source>
        <dbReference type="ARBA" id="ARBA00004767"/>
    </source>
</evidence>
<accession>A0A1G9D2C5</accession>
<reference evidence="13 14" key="1">
    <citation type="submission" date="2016-10" db="EMBL/GenBank/DDBJ databases">
        <authorList>
            <person name="de Groot N.N."/>
        </authorList>
    </citation>
    <scope>NUCLEOTIDE SEQUENCE [LARGE SCALE GENOMIC DNA]</scope>
    <source>
        <strain evidence="13 14">DSM 25294</strain>
    </source>
</reference>
<dbReference type="AlphaFoldDB" id="A0A1G9D2C5"/>
<dbReference type="Pfam" id="PF03171">
    <property type="entry name" value="2OG-FeII_Oxy"/>
    <property type="match status" value="1"/>
</dbReference>